<dbReference type="AlphaFoldDB" id="A0A7S1L978"/>
<name>A0A7S1L978_ALECA</name>
<dbReference type="GO" id="GO:0016226">
    <property type="term" value="P:iron-sulfur cluster assembly"/>
    <property type="evidence" value="ECO:0007669"/>
    <property type="project" value="InterPro"/>
</dbReference>
<evidence type="ECO:0000313" key="3">
    <source>
        <dbReference type="EMBL" id="CAD9097395.1"/>
    </source>
</evidence>
<organism evidence="3">
    <name type="scientific">Alexandrium catenella</name>
    <name type="common">Red tide dinoflagellate</name>
    <name type="synonym">Gonyaulax catenella</name>
    <dbReference type="NCBI Taxonomy" id="2925"/>
    <lineage>
        <taxon>Eukaryota</taxon>
        <taxon>Sar</taxon>
        <taxon>Alveolata</taxon>
        <taxon>Dinophyceae</taxon>
        <taxon>Gonyaulacales</taxon>
        <taxon>Pyrocystaceae</taxon>
        <taxon>Alexandrium</taxon>
    </lineage>
</organism>
<dbReference type="PANTHER" id="PTHR43575:SF1">
    <property type="entry name" value="PROTEIN ABCI7, CHLOROPLASTIC"/>
    <property type="match status" value="1"/>
</dbReference>
<reference evidence="3" key="1">
    <citation type="submission" date="2021-01" db="EMBL/GenBank/DDBJ databases">
        <authorList>
            <person name="Corre E."/>
            <person name="Pelletier E."/>
            <person name="Niang G."/>
            <person name="Scheremetjew M."/>
            <person name="Finn R."/>
            <person name="Kale V."/>
            <person name="Holt S."/>
            <person name="Cochrane G."/>
            <person name="Meng A."/>
            <person name="Brown T."/>
            <person name="Cohen L."/>
        </authorList>
    </citation>
    <scope>NUCLEOTIDE SEQUENCE</scope>
    <source>
        <strain evidence="3">OF101</strain>
    </source>
</reference>
<proteinExistence type="predicted"/>
<gene>
    <name evidence="3" type="ORF">ACAT0790_LOCUS5701</name>
</gene>
<dbReference type="PANTHER" id="PTHR43575">
    <property type="entry name" value="PROTEIN ABCI7, CHLOROPLASTIC"/>
    <property type="match status" value="1"/>
</dbReference>
<feature type="compositionally biased region" description="Basic residues" evidence="1">
    <location>
        <begin position="84"/>
        <end position="93"/>
    </location>
</feature>
<evidence type="ECO:0000256" key="1">
    <source>
        <dbReference type="SAM" id="MobiDB-lite"/>
    </source>
</evidence>
<dbReference type="InterPro" id="IPR055346">
    <property type="entry name" value="Fe-S_cluster_assembly_SufBD"/>
</dbReference>
<sequence length="564" mass="61179">MAQVSVSSMSTGCVSGCQQALLASYRQPWTTVPSPPLPPRCRTEQQASAPRRWSRSTGSAGQRPTRWREWLGATAASLAAATSRARRARRPPTCRKADSRRADSADRWFQSLLEDREGQPFDAALSERGAAALGQAAPPLGRQEPWRYTDLDTLLYADQSPIDPLPDEAQREALSQLLEDKQDGVLRLVFIDGTLSSEFSSSQNDGENCFVGGREALRLQGEGITTRVNDLLQPLPEVDMMKFHSRDSLGCAKLAALNQALFKDCACVCIPSDSRLEEHSAPTEAEVVFVSTGSLPSVCSPRVLIDVGRNQRLHVVESHLSLDPRDTRLTNGICRVLVAEGAEVVHDLLQQRAEGARFVGSLAAEVAERASYKLRVVQTGSRTARLNVMVLLAGEAATCDASATMVASDKQQLDLHSLIHHRVAGCSSKQQHKNIVGDTAECIFKGSITVDKEAQQTKSSQICRSLLLSKKAKVKAMPCLQIRADDVACSHGAAVTELDEKQVFYLASRGLDGGEARSLLLTAFPQDLLAGLRTSSPKANDRVLEKLKSLAASQASSRISHIVH</sequence>
<dbReference type="SUPFAM" id="SSF101960">
    <property type="entry name" value="Stabilizer of iron transporter SufD"/>
    <property type="match status" value="1"/>
</dbReference>
<dbReference type="InterPro" id="IPR037284">
    <property type="entry name" value="SUF_FeS_clus_asmbl_SufBD_sf"/>
</dbReference>
<dbReference type="Pfam" id="PF01458">
    <property type="entry name" value="SUFBD_core"/>
    <property type="match status" value="1"/>
</dbReference>
<feature type="region of interest" description="Disordered" evidence="1">
    <location>
        <begin position="81"/>
        <end position="102"/>
    </location>
</feature>
<feature type="region of interest" description="Disordered" evidence="1">
    <location>
        <begin position="31"/>
        <end position="65"/>
    </location>
</feature>
<dbReference type="InterPro" id="IPR000825">
    <property type="entry name" value="SUF_FeS_clus_asmbl_SufBD_core"/>
</dbReference>
<accession>A0A7S1L978</accession>
<protein>
    <recommendedName>
        <fullName evidence="2">SUF system FeS cluster assembly SufBD core domain-containing protein</fullName>
    </recommendedName>
</protein>
<feature type="domain" description="SUF system FeS cluster assembly SufBD core" evidence="2">
    <location>
        <begin position="297"/>
        <end position="524"/>
    </location>
</feature>
<dbReference type="EMBL" id="HBGE01009460">
    <property type="protein sequence ID" value="CAD9097395.1"/>
    <property type="molecule type" value="Transcribed_RNA"/>
</dbReference>
<evidence type="ECO:0000259" key="2">
    <source>
        <dbReference type="Pfam" id="PF01458"/>
    </source>
</evidence>